<evidence type="ECO:0000256" key="5">
    <source>
        <dbReference type="ARBA" id="ARBA00023136"/>
    </source>
</evidence>
<evidence type="ECO:0000256" key="1">
    <source>
        <dbReference type="ARBA" id="ARBA00004651"/>
    </source>
</evidence>
<sequence length="355" mass="39585">MDNIAFENDEISLKELIIKLKEWTAYLFSKWKIIMLAGILGAFLGIGYSLIKKPIYTAKLSFALEDEKAGGGFGGALGLASTLGLDLGGSGGGMFSGSNLTELFKSRYMVEKTLLSPVTVDGKTISLAEMYIKNNDWREKWDKDLKLKKIQFLPNSQRQNFNRVQDSILGIIFDRLSKGGLSVDQKDKKISIITVEVSSSDELFSKYFCEGLVQQVGNFYIDTKSKKARLNMNILQRQTDSIRSELNGAITGVAVANDNTFNLNPALNVRKAPSVRRQVDVQANTAILTELVKQTELAKVTLRRETPLIQVIDKPILPLFKERFGKAKGIIFGGFLGGFLMLIYLIIKRIVKRLI</sequence>
<feature type="domain" description="Polysaccharide chain length determinant N-terminal" evidence="7">
    <location>
        <begin position="18"/>
        <end position="112"/>
    </location>
</feature>
<gene>
    <name evidence="8" type="ORF">SAMN05443663_104339</name>
</gene>
<name>A0A1M5NZM7_9FLAO</name>
<keyword evidence="5 6" id="KW-0472">Membrane</keyword>
<organism evidence="8 9">
    <name type="scientific">Flavobacterium defluvii</name>
    <dbReference type="NCBI Taxonomy" id="370979"/>
    <lineage>
        <taxon>Bacteria</taxon>
        <taxon>Pseudomonadati</taxon>
        <taxon>Bacteroidota</taxon>
        <taxon>Flavobacteriia</taxon>
        <taxon>Flavobacteriales</taxon>
        <taxon>Flavobacteriaceae</taxon>
        <taxon>Flavobacterium</taxon>
    </lineage>
</organism>
<accession>A0A1M5NZM7</accession>
<feature type="transmembrane region" description="Helical" evidence="6">
    <location>
        <begin position="329"/>
        <end position="347"/>
    </location>
</feature>
<dbReference type="PANTHER" id="PTHR32309">
    <property type="entry name" value="TYROSINE-PROTEIN KINASE"/>
    <property type="match status" value="1"/>
</dbReference>
<dbReference type="GO" id="GO:0005886">
    <property type="term" value="C:plasma membrane"/>
    <property type="evidence" value="ECO:0007669"/>
    <property type="project" value="UniProtKB-SubCell"/>
</dbReference>
<evidence type="ECO:0000256" key="4">
    <source>
        <dbReference type="ARBA" id="ARBA00022989"/>
    </source>
</evidence>
<protein>
    <submittedName>
        <fullName evidence="8">Chain length determinant protein</fullName>
    </submittedName>
</protein>
<keyword evidence="4 6" id="KW-1133">Transmembrane helix</keyword>
<dbReference type="OrthoDB" id="745212at2"/>
<evidence type="ECO:0000313" key="8">
    <source>
        <dbReference type="EMBL" id="SHG94927.1"/>
    </source>
</evidence>
<dbReference type="AlphaFoldDB" id="A0A1M5NZM7"/>
<keyword evidence="3 6" id="KW-0812">Transmembrane</keyword>
<evidence type="ECO:0000256" key="6">
    <source>
        <dbReference type="SAM" id="Phobius"/>
    </source>
</evidence>
<dbReference type="STRING" id="370979.SAMN05443663_104339"/>
<dbReference type="InterPro" id="IPR050445">
    <property type="entry name" value="Bact_polysacc_biosynth/exp"/>
</dbReference>
<dbReference type="PANTHER" id="PTHR32309:SF31">
    <property type="entry name" value="CAPSULAR EXOPOLYSACCHARIDE FAMILY"/>
    <property type="match status" value="1"/>
</dbReference>
<reference evidence="9" key="1">
    <citation type="submission" date="2016-11" db="EMBL/GenBank/DDBJ databases">
        <authorList>
            <person name="Varghese N."/>
            <person name="Submissions S."/>
        </authorList>
    </citation>
    <scope>NUCLEOTIDE SEQUENCE [LARGE SCALE GENOMIC DNA]</scope>
    <source>
        <strain evidence="9">DSM 17963</strain>
    </source>
</reference>
<evidence type="ECO:0000256" key="3">
    <source>
        <dbReference type="ARBA" id="ARBA00022692"/>
    </source>
</evidence>
<keyword evidence="9" id="KW-1185">Reference proteome</keyword>
<dbReference type="RefSeq" id="WP_073416413.1">
    <property type="nucleotide sequence ID" value="NZ_FQWC01000004.1"/>
</dbReference>
<comment type="subcellular location">
    <subcellularLocation>
        <location evidence="1">Cell membrane</location>
        <topology evidence="1">Multi-pass membrane protein</topology>
    </subcellularLocation>
</comment>
<dbReference type="EMBL" id="FQWC01000004">
    <property type="protein sequence ID" value="SHG94927.1"/>
    <property type="molecule type" value="Genomic_DNA"/>
</dbReference>
<keyword evidence="2" id="KW-1003">Cell membrane</keyword>
<feature type="transmembrane region" description="Helical" evidence="6">
    <location>
        <begin position="33"/>
        <end position="51"/>
    </location>
</feature>
<proteinExistence type="predicted"/>
<evidence type="ECO:0000256" key="2">
    <source>
        <dbReference type="ARBA" id="ARBA00022475"/>
    </source>
</evidence>
<dbReference type="Proteomes" id="UP000184071">
    <property type="component" value="Unassembled WGS sequence"/>
</dbReference>
<evidence type="ECO:0000313" key="9">
    <source>
        <dbReference type="Proteomes" id="UP000184071"/>
    </source>
</evidence>
<dbReference type="Pfam" id="PF02706">
    <property type="entry name" value="Wzz"/>
    <property type="match status" value="1"/>
</dbReference>
<evidence type="ECO:0000259" key="7">
    <source>
        <dbReference type="Pfam" id="PF02706"/>
    </source>
</evidence>
<dbReference type="InterPro" id="IPR003856">
    <property type="entry name" value="LPS_length_determ_N"/>
</dbReference>